<dbReference type="InterPro" id="IPR001977">
    <property type="entry name" value="Depp_CoAkinase"/>
</dbReference>
<dbReference type="AlphaFoldDB" id="A0A7G9LDD8"/>
<name>A0A7G9LDD8_9FLAO</name>
<proteinExistence type="inferred from homology"/>
<dbReference type="GO" id="GO:0015937">
    <property type="term" value="P:coenzyme A biosynthetic process"/>
    <property type="evidence" value="ECO:0007669"/>
    <property type="project" value="UniProtKB-UniRule"/>
</dbReference>
<evidence type="ECO:0000256" key="3">
    <source>
        <dbReference type="ARBA" id="ARBA00022840"/>
    </source>
</evidence>
<dbReference type="SUPFAM" id="SSF52540">
    <property type="entry name" value="P-loop containing nucleoside triphosphate hydrolases"/>
    <property type="match status" value="1"/>
</dbReference>
<accession>A0A7G9LDD8</accession>
<comment type="catalytic activity">
    <reaction evidence="5">
        <text>3'-dephospho-CoA + ATP = ADP + CoA + H(+)</text>
        <dbReference type="Rhea" id="RHEA:18245"/>
        <dbReference type="ChEBI" id="CHEBI:15378"/>
        <dbReference type="ChEBI" id="CHEBI:30616"/>
        <dbReference type="ChEBI" id="CHEBI:57287"/>
        <dbReference type="ChEBI" id="CHEBI:57328"/>
        <dbReference type="ChEBI" id="CHEBI:456216"/>
        <dbReference type="EC" id="2.7.1.24"/>
    </reaction>
</comment>
<evidence type="ECO:0000256" key="4">
    <source>
        <dbReference type="ARBA" id="ARBA00022993"/>
    </source>
</evidence>
<comment type="function">
    <text evidence="5">Catalyzes the phosphorylation of the 3'-hydroxyl group of dephosphocoenzyme A to form coenzyme A.</text>
</comment>
<evidence type="ECO:0000256" key="2">
    <source>
        <dbReference type="ARBA" id="ARBA00022741"/>
    </source>
</evidence>
<dbReference type="Proteomes" id="UP000515808">
    <property type="component" value="Chromosome"/>
</dbReference>
<dbReference type="PANTHER" id="PTHR10695">
    <property type="entry name" value="DEPHOSPHO-COA KINASE-RELATED"/>
    <property type="match status" value="1"/>
</dbReference>
<organism evidence="7 8">
    <name type="scientific">Polaribacter pectinis</name>
    <dbReference type="NCBI Taxonomy" id="2738844"/>
    <lineage>
        <taxon>Bacteria</taxon>
        <taxon>Pseudomonadati</taxon>
        <taxon>Bacteroidota</taxon>
        <taxon>Flavobacteriia</taxon>
        <taxon>Flavobacteriales</taxon>
        <taxon>Flavobacteriaceae</taxon>
    </lineage>
</organism>
<comment type="subcellular location">
    <subcellularLocation>
        <location evidence="5">Cytoplasm</location>
    </subcellularLocation>
</comment>
<dbReference type="GO" id="GO:0004140">
    <property type="term" value="F:dephospho-CoA kinase activity"/>
    <property type="evidence" value="ECO:0007669"/>
    <property type="project" value="UniProtKB-UniRule"/>
</dbReference>
<comment type="pathway">
    <text evidence="5">Cofactor biosynthesis; coenzyme A biosynthesis; CoA from (R)-pantothenate: step 5/5.</text>
</comment>
<evidence type="ECO:0000256" key="6">
    <source>
        <dbReference type="NCBIfam" id="TIGR00152"/>
    </source>
</evidence>
<keyword evidence="8" id="KW-1185">Reference proteome</keyword>
<keyword evidence="5" id="KW-0963">Cytoplasm</keyword>
<dbReference type="CDD" id="cd02022">
    <property type="entry name" value="DPCK"/>
    <property type="match status" value="1"/>
</dbReference>
<protein>
    <recommendedName>
        <fullName evidence="5 6">Dephospho-CoA kinase</fullName>
        <ecNumber evidence="5 6">2.7.1.24</ecNumber>
    </recommendedName>
    <alternativeName>
        <fullName evidence="5">Dephosphocoenzyme A kinase</fullName>
    </alternativeName>
</protein>
<keyword evidence="2 5" id="KW-0547">Nucleotide-binding</keyword>
<sequence length="198" mass="22732">MIVGLTGGIGSGKTTVTNFFSEFDTVAIYIADIEAKKLMVSSSIIKSKIINEFGEKAYLKNELNRSLLAEIVFKDKDKLAILNKIVHPEVKKHFQEFALQNKNKDYILYENAILFESKSNLFCNLIISVFVPLNERILRVTSRDNTTKEEVLKRINNQWLEDKKLLQSNYIIYNNSLDKTKSQANNIHNILTKKANMI</sequence>
<dbReference type="HAMAP" id="MF_00376">
    <property type="entry name" value="Dephospho_CoA_kinase"/>
    <property type="match status" value="1"/>
</dbReference>
<feature type="binding site" evidence="5">
    <location>
        <begin position="10"/>
        <end position="15"/>
    </location>
    <ligand>
        <name>ATP</name>
        <dbReference type="ChEBI" id="CHEBI:30616"/>
    </ligand>
</feature>
<dbReference type="PROSITE" id="PS51219">
    <property type="entry name" value="DPCK"/>
    <property type="match status" value="1"/>
</dbReference>
<evidence type="ECO:0000313" key="8">
    <source>
        <dbReference type="Proteomes" id="UP000515808"/>
    </source>
</evidence>
<keyword evidence="3 5" id="KW-0067">ATP-binding</keyword>
<evidence type="ECO:0000256" key="5">
    <source>
        <dbReference type="HAMAP-Rule" id="MF_00376"/>
    </source>
</evidence>
<dbReference type="NCBIfam" id="TIGR00152">
    <property type="entry name" value="dephospho-CoA kinase"/>
    <property type="match status" value="1"/>
</dbReference>
<dbReference type="EMBL" id="CP060695">
    <property type="protein sequence ID" value="QNM86637.1"/>
    <property type="molecule type" value="Genomic_DNA"/>
</dbReference>
<dbReference type="EC" id="2.7.1.24" evidence="5 6"/>
<gene>
    <name evidence="5" type="primary">coaE</name>
    <name evidence="7" type="ORF">H9W90_05830</name>
</gene>
<keyword evidence="4 5" id="KW-0173">Coenzyme A biosynthesis</keyword>
<dbReference type="Pfam" id="PF01121">
    <property type="entry name" value="CoaE"/>
    <property type="match status" value="1"/>
</dbReference>
<dbReference type="PANTHER" id="PTHR10695:SF46">
    <property type="entry name" value="BIFUNCTIONAL COENZYME A SYNTHASE-RELATED"/>
    <property type="match status" value="1"/>
</dbReference>
<keyword evidence="5 7" id="KW-0808">Transferase</keyword>
<evidence type="ECO:0000256" key="1">
    <source>
        <dbReference type="ARBA" id="ARBA00009018"/>
    </source>
</evidence>
<dbReference type="GO" id="GO:0005737">
    <property type="term" value="C:cytoplasm"/>
    <property type="evidence" value="ECO:0007669"/>
    <property type="project" value="UniProtKB-SubCell"/>
</dbReference>
<comment type="similarity">
    <text evidence="1 5">Belongs to the CoaE family.</text>
</comment>
<keyword evidence="5 7" id="KW-0418">Kinase</keyword>
<dbReference type="Gene3D" id="3.40.50.300">
    <property type="entry name" value="P-loop containing nucleotide triphosphate hydrolases"/>
    <property type="match status" value="1"/>
</dbReference>
<evidence type="ECO:0000313" key="7">
    <source>
        <dbReference type="EMBL" id="QNM86637.1"/>
    </source>
</evidence>
<reference evidence="7 8" key="1">
    <citation type="submission" date="2020-08" db="EMBL/GenBank/DDBJ databases">
        <title>Polaribacter sp. L12M9 isolated from gut of the Korean scallop.</title>
        <authorList>
            <person name="Jeong Y.S."/>
        </authorList>
    </citation>
    <scope>NUCLEOTIDE SEQUENCE [LARGE SCALE GENOMIC DNA]</scope>
    <source>
        <strain evidence="7 8">L12M9</strain>
    </source>
</reference>
<dbReference type="InterPro" id="IPR027417">
    <property type="entry name" value="P-loop_NTPase"/>
</dbReference>
<dbReference type="GO" id="GO:0005524">
    <property type="term" value="F:ATP binding"/>
    <property type="evidence" value="ECO:0007669"/>
    <property type="project" value="UniProtKB-UniRule"/>
</dbReference>
<dbReference type="KEGG" id="ppec:H9W90_05830"/>
<dbReference type="RefSeq" id="WP_187483513.1">
    <property type="nucleotide sequence ID" value="NZ_CP060695.1"/>
</dbReference>
<dbReference type="UniPathway" id="UPA00241">
    <property type="reaction ID" value="UER00356"/>
</dbReference>